<dbReference type="EMBL" id="KK110112">
    <property type="protein sequence ID" value="EZA46576.1"/>
    <property type="molecule type" value="Genomic_DNA"/>
</dbReference>
<organism evidence="2 3">
    <name type="scientific">Ooceraea biroi</name>
    <name type="common">Clonal raider ant</name>
    <name type="synonym">Cerapachys biroi</name>
    <dbReference type="NCBI Taxonomy" id="2015173"/>
    <lineage>
        <taxon>Eukaryota</taxon>
        <taxon>Metazoa</taxon>
        <taxon>Ecdysozoa</taxon>
        <taxon>Arthropoda</taxon>
        <taxon>Hexapoda</taxon>
        <taxon>Insecta</taxon>
        <taxon>Pterygota</taxon>
        <taxon>Neoptera</taxon>
        <taxon>Endopterygota</taxon>
        <taxon>Hymenoptera</taxon>
        <taxon>Apocrita</taxon>
        <taxon>Aculeata</taxon>
        <taxon>Formicoidea</taxon>
        <taxon>Formicidae</taxon>
        <taxon>Dorylinae</taxon>
        <taxon>Ooceraea</taxon>
    </lineage>
</organism>
<proteinExistence type="predicted"/>
<accession>A0A026VSW6</accession>
<evidence type="ECO:0000313" key="2">
    <source>
        <dbReference type="EMBL" id="EZA46576.1"/>
    </source>
</evidence>
<evidence type="ECO:0000256" key="1">
    <source>
        <dbReference type="SAM" id="MobiDB-lite"/>
    </source>
</evidence>
<gene>
    <name evidence="2" type="ORF">X777_00016</name>
</gene>
<sequence>MYSVWLGIDCSEWTSFTSPSQDGSIPGFHSNLRKQTRNETYR</sequence>
<evidence type="ECO:0000313" key="3">
    <source>
        <dbReference type="Proteomes" id="UP000053097"/>
    </source>
</evidence>
<dbReference type="AlphaFoldDB" id="A0A026VSW6"/>
<name>A0A026VSW6_OOCBI</name>
<keyword evidence="3" id="KW-1185">Reference proteome</keyword>
<dbReference type="Proteomes" id="UP000053097">
    <property type="component" value="Unassembled WGS sequence"/>
</dbReference>
<feature type="region of interest" description="Disordered" evidence="1">
    <location>
        <begin position="16"/>
        <end position="42"/>
    </location>
</feature>
<protein>
    <submittedName>
        <fullName evidence="2">Uncharacterized protein</fullName>
    </submittedName>
</protein>
<reference evidence="2 3" key="1">
    <citation type="journal article" date="2014" name="Curr. Biol.">
        <title>The genome of the clonal raider ant Cerapachys biroi.</title>
        <authorList>
            <person name="Oxley P.R."/>
            <person name="Ji L."/>
            <person name="Fetter-Pruneda I."/>
            <person name="McKenzie S.K."/>
            <person name="Li C."/>
            <person name="Hu H."/>
            <person name="Zhang G."/>
            <person name="Kronauer D.J."/>
        </authorList>
    </citation>
    <scope>NUCLEOTIDE SEQUENCE [LARGE SCALE GENOMIC DNA]</scope>
</reference>